<dbReference type="InterPro" id="IPR001173">
    <property type="entry name" value="Glyco_trans_2-like"/>
</dbReference>
<feature type="domain" description="Glycosyltransferase 2-like" evidence="2">
    <location>
        <begin position="42"/>
        <end position="110"/>
    </location>
</feature>
<feature type="transmembrane region" description="Helical" evidence="1">
    <location>
        <begin position="6"/>
        <end position="23"/>
    </location>
</feature>
<name>A0ABU3P4C2_9FIRM</name>
<keyword evidence="1" id="KW-1133">Transmembrane helix</keyword>
<dbReference type="RefSeq" id="WP_413782327.1">
    <property type="nucleotide sequence ID" value="NZ_JAUOZS010000001.1"/>
</dbReference>
<gene>
    <name evidence="3" type="ORF">Q4T40_21860</name>
</gene>
<dbReference type="SUPFAM" id="SSF53448">
    <property type="entry name" value="Nucleotide-diphospho-sugar transferases"/>
    <property type="match status" value="1"/>
</dbReference>
<dbReference type="EMBL" id="JAUOZS010000001">
    <property type="protein sequence ID" value="MDT8903886.1"/>
    <property type="molecule type" value="Genomic_DNA"/>
</dbReference>
<keyword evidence="4" id="KW-1185">Reference proteome</keyword>
<keyword evidence="1" id="KW-0472">Membrane</keyword>
<dbReference type="InterPro" id="IPR029044">
    <property type="entry name" value="Nucleotide-diphossugar_trans"/>
</dbReference>
<dbReference type="Proteomes" id="UP001254848">
    <property type="component" value="Unassembled WGS sequence"/>
</dbReference>
<evidence type="ECO:0000313" key="3">
    <source>
        <dbReference type="EMBL" id="MDT8903886.1"/>
    </source>
</evidence>
<dbReference type="Pfam" id="PF00535">
    <property type="entry name" value="Glycos_transf_2"/>
    <property type="match status" value="1"/>
</dbReference>
<protein>
    <submittedName>
        <fullName evidence="3">Glycosyltransferase</fullName>
        <ecNumber evidence="3">2.4.-.-</ecNumber>
    </submittedName>
</protein>
<accession>A0ABU3P4C2</accession>
<evidence type="ECO:0000313" key="4">
    <source>
        <dbReference type="Proteomes" id="UP001254848"/>
    </source>
</evidence>
<organism evidence="3 4">
    <name type="scientific">Anaeroselena agilis</name>
    <dbReference type="NCBI Taxonomy" id="3063788"/>
    <lineage>
        <taxon>Bacteria</taxon>
        <taxon>Bacillati</taxon>
        <taxon>Bacillota</taxon>
        <taxon>Negativicutes</taxon>
        <taxon>Acetonemataceae</taxon>
        <taxon>Anaeroselena</taxon>
    </lineage>
</organism>
<dbReference type="EC" id="2.4.-.-" evidence="3"/>
<keyword evidence="3" id="KW-0328">Glycosyltransferase</keyword>
<evidence type="ECO:0000256" key="1">
    <source>
        <dbReference type="SAM" id="Phobius"/>
    </source>
</evidence>
<dbReference type="Gene3D" id="3.90.550.10">
    <property type="entry name" value="Spore Coat Polysaccharide Biosynthesis Protein SpsA, Chain A"/>
    <property type="match status" value="1"/>
</dbReference>
<proteinExistence type="predicted"/>
<comment type="caution">
    <text evidence="3">The sequence shown here is derived from an EMBL/GenBank/DDBJ whole genome shotgun (WGS) entry which is preliminary data.</text>
</comment>
<dbReference type="GO" id="GO:0016757">
    <property type="term" value="F:glycosyltransferase activity"/>
    <property type="evidence" value="ECO:0007669"/>
    <property type="project" value="UniProtKB-KW"/>
</dbReference>
<evidence type="ECO:0000259" key="2">
    <source>
        <dbReference type="Pfam" id="PF00535"/>
    </source>
</evidence>
<keyword evidence="3" id="KW-0808">Transferase</keyword>
<reference evidence="3 4" key="1">
    <citation type="submission" date="2023-07" db="EMBL/GenBank/DDBJ databases">
        <title>The novel representative of Negativicutes class, Anaeroselena agilis gen. nov. sp. nov.</title>
        <authorList>
            <person name="Prokofeva M.I."/>
            <person name="Elcheninov A.G."/>
            <person name="Klyukina A."/>
            <person name="Kublanov I.V."/>
            <person name="Frolov E.N."/>
            <person name="Podosokorskaya O.A."/>
        </authorList>
    </citation>
    <scope>NUCLEOTIDE SEQUENCE [LARGE SCALE GENOMIC DNA]</scope>
    <source>
        <strain evidence="3 4">4137-cl</strain>
    </source>
</reference>
<keyword evidence="1" id="KW-0812">Transmembrane</keyword>
<sequence length="147" mass="16348">MLFPYWLTVVTVSLALYGLWHVFRDLLGLWAGGRPGRALSASLLVVVRNAEDSIEDNLRRLLYETALEPAWQEIIVVDHGSHDLTPAILDRLAAAYPLLKIVHLPPGARPVADAIPFCQGEVLEIIDLESRLGSADWDAAVSRLMRR</sequence>